<dbReference type="AlphaFoldDB" id="A0A6V7VU38"/>
<proteinExistence type="predicted"/>
<dbReference type="SUPFAM" id="SSF81383">
    <property type="entry name" value="F-box domain"/>
    <property type="match status" value="1"/>
</dbReference>
<feature type="domain" description="F-box" evidence="1">
    <location>
        <begin position="1"/>
        <end position="48"/>
    </location>
</feature>
<organism evidence="2 3">
    <name type="scientific">Meloidogyne enterolobii</name>
    <name type="common">Root-knot nematode worm</name>
    <name type="synonym">Meloidogyne mayaguensis</name>
    <dbReference type="NCBI Taxonomy" id="390850"/>
    <lineage>
        <taxon>Eukaryota</taxon>
        <taxon>Metazoa</taxon>
        <taxon>Ecdysozoa</taxon>
        <taxon>Nematoda</taxon>
        <taxon>Chromadorea</taxon>
        <taxon>Rhabditida</taxon>
        <taxon>Tylenchina</taxon>
        <taxon>Tylenchomorpha</taxon>
        <taxon>Tylenchoidea</taxon>
        <taxon>Meloidogynidae</taxon>
        <taxon>Meloidogyninae</taxon>
        <taxon>Meloidogyne</taxon>
    </lineage>
</organism>
<dbReference type="InterPro" id="IPR036047">
    <property type="entry name" value="F-box-like_dom_sf"/>
</dbReference>
<dbReference type="InterPro" id="IPR001810">
    <property type="entry name" value="F-box_dom"/>
</dbReference>
<reference evidence="2 3" key="1">
    <citation type="submission" date="2020-08" db="EMBL/GenBank/DDBJ databases">
        <authorList>
            <person name="Koutsovoulos G."/>
            <person name="Danchin GJ E."/>
        </authorList>
    </citation>
    <scope>NUCLEOTIDE SEQUENCE [LARGE SCALE GENOMIC DNA]</scope>
</reference>
<dbReference type="CDD" id="cd09917">
    <property type="entry name" value="F-box_SF"/>
    <property type="match status" value="1"/>
</dbReference>
<evidence type="ECO:0000259" key="1">
    <source>
        <dbReference type="PROSITE" id="PS50181"/>
    </source>
</evidence>
<dbReference type="Pfam" id="PF00646">
    <property type="entry name" value="F-box"/>
    <property type="match status" value="1"/>
</dbReference>
<comment type="caution">
    <text evidence="2">The sequence shown here is derived from an EMBL/GenBank/DDBJ whole genome shotgun (WGS) entry which is preliminary data.</text>
</comment>
<evidence type="ECO:0000313" key="3">
    <source>
        <dbReference type="Proteomes" id="UP000580250"/>
    </source>
</evidence>
<protein>
    <recommendedName>
        <fullName evidence="1">F-box domain-containing protein</fullName>
    </recommendedName>
</protein>
<name>A0A6V7VU38_MELEN</name>
<dbReference type="EMBL" id="CAJEWN010000317">
    <property type="protein sequence ID" value="CAD2178339.1"/>
    <property type="molecule type" value="Genomic_DNA"/>
</dbReference>
<gene>
    <name evidence="2" type="ORF">MENT_LOCUS30274</name>
</gene>
<evidence type="ECO:0000313" key="2">
    <source>
        <dbReference type="EMBL" id="CAD2178339.1"/>
    </source>
</evidence>
<dbReference type="PROSITE" id="PS50181">
    <property type="entry name" value="FBOX"/>
    <property type="match status" value="1"/>
</dbReference>
<accession>A0A6V7VU38</accession>
<dbReference type="Proteomes" id="UP000580250">
    <property type="component" value="Unassembled WGS sequence"/>
</dbReference>
<sequence length="335" mass="39564">MFYSLPTETKLDILKFLSYEELCSIKQTNLYFRDFINKFEGELARQKLPFRISINFDKIDDPCKLIRPKVEDFDFPLNEKLEMKLKNGLVNPIPLYLPNQNLDKNIIVCLSKVKKPPSFGFEKLHILQLPTIIKSKEDMKIVYYYLNKLFNCSFEFGHFYEFIFNPKLIELLFGNAKRFYIQDSSLIITDYNIGNIFQFILNHLVSATLEIFFLVEKNIMKKYINMLFKILFLENFKKVNLMFDNSAENLDIVEYIATSIDCSEIVSAINLHYNNSSSLKLSKRAEKVEIKQIYGSESTKFQIANIHNSRVKFSFCNHEWENVPNVDVRMKIMKE</sequence>